<organism evidence="8 9">
    <name type="scientific">Cordylochernes scorpioides</name>
    <dbReference type="NCBI Taxonomy" id="51811"/>
    <lineage>
        <taxon>Eukaryota</taxon>
        <taxon>Metazoa</taxon>
        <taxon>Ecdysozoa</taxon>
        <taxon>Arthropoda</taxon>
        <taxon>Chelicerata</taxon>
        <taxon>Arachnida</taxon>
        <taxon>Pseudoscorpiones</taxon>
        <taxon>Cheliferoidea</taxon>
        <taxon>Chernetidae</taxon>
        <taxon>Cordylochernes</taxon>
    </lineage>
</organism>
<keyword evidence="3" id="KW-0970">Cilium biogenesis/degradation</keyword>
<feature type="non-terminal residue" evidence="8">
    <location>
        <position position="1"/>
    </location>
</feature>
<reference evidence="8 9" key="1">
    <citation type="submission" date="2022-01" db="EMBL/GenBank/DDBJ databases">
        <title>A chromosomal length assembly of Cordylochernes scorpioides.</title>
        <authorList>
            <person name="Zeh D."/>
            <person name="Zeh J."/>
        </authorList>
    </citation>
    <scope>NUCLEOTIDE SEQUENCE [LARGE SCALE GENOMIC DNA]</scope>
    <source>
        <strain evidence="8">IN4F17</strain>
        <tissue evidence="8">Whole Body</tissue>
    </source>
</reference>
<protein>
    <recommendedName>
        <fullName evidence="7">B9 domain-containing protein 1</fullName>
    </recommendedName>
</protein>
<evidence type="ECO:0000256" key="5">
    <source>
        <dbReference type="ARBA" id="ARBA00023273"/>
    </source>
</evidence>
<dbReference type="InterPro" id="IPR010796">
    <property type="entry name" value="C2_B9-type_dom"/>
</dbReference>
<evidence type="ECO:0000256" key="1">
    <source>
        <dbReference type="ARBA" id="ARBA00004120"/>
    </source>
</evidence>
<proteinExistence type="inferred from homology"/>
<comment type="similarity">
    <text evidence="6">Belongs to the B9D family.</text>
</comment>
<keyword evidence="4" id="KW-0206">Cytoskeleton</keyword>
<gene>
    <name evidence="8" type="ORF">LAZ67_1001252</name>
</gene>
<dbReference type="Proteomes" id="UP001235939">
    <property type="component" value="Chromosome 01"/>
</dbReference>
<name>A0ABY6JVA3_9ARAC</name>
<evidence type="ECO:0000313" key="9">
    <source>
        <dbReference type="Proteomes" id="UP001235939"/>
    </source>
</evidence>
<dbReference type="PANTHER" id="PTHR12968:SF1">
    <property type="entry name" value="B9 DOMAIN-CONTAINING PROTEIN 1"/>
    <property type="match status" value="1"/>
</dbReference>
<evidence type="ECO:0000256" key="3">
    <source>
        <dbReference type="ARBA" id="ARBA00022794"/>
    </source>
</evidence>
<dbReference type="Pfam" id="PF07162">
    <property type="entry name" value="B9-C2"/>
    <property type="match status" value="1"/>
</dbReference>
<keyword evidence="9" id="KW-1185">Reference proteome</keyword>
<keyword evidence="2" id="KW-0963">Cytoplasm</keyword>
<evidence type="ECO:0000256" key="6">
    <source>
        <dbReference type="ARBA" id="ARBA00038411"/>
    </source>
</evidence>
<evidence type="ECO:0000256" key="2">
    <source>
        <dbReference type="ARBA" id="ARBA00022490"/>
    </source>
</evidence>
<dbReference type="PROSITE" id="PS51381">
    <property type="entry name" value="C2_B9"/>
    <property type="match status" value="1"/>
</dbReference>
<accession>A0ABY6JVA3</accession>
<keyword evidence="5" id="KW-0966">Cell projection</keyword>
<evidence type="ECO:0000256" key="7">
    <source>
        <dbReference type="ARBA" id="ARBA00039274"/>
    </source>
</evidence>
<comment type="subcellular location">
    <subcellularLocation>
        <location evidence="1">Cytoplasm</location>
        <location evidence="1">Cytoskeleton</location>
        <location evidence="1">Cilium basal body</location>
    </subcellularLocation>
</comment>
<dbReference type="EMBL" id="CP092863">
    <property type="protein sequence ID" value="UYV60471.1"/>
    <property type="molecule type" value="Genomic_DNA"/>
</dbReference>
<sequence>MAASDMKNRPYEQPLLTWSAATAHSVYLDQILQETILKTWNDMCEILQPFLQVNHRSGFQGQEDGITQISKRSMDERQFFTWNFPLDISFKSTNPFGWPQLVLSVYGSDDFGNDVVRGYGSVHLPTIPGHHRTQVAMFVPASSSLLQQLSSWLTGRRPEFVDPRLVAQPEGRS</sequence>
<evidence type="ECO:0000313" key="8">
    <source>
        <dbReference type="EMBL" id="UYV60471.1"/>
    </source>
</evidence>
<dbReference type="PANTHER" id="PTHR12968">
    <property type="entry name" value="B9 DOMAIN-CONTAINING"/>
    <property type="match status" value="1"/>
</dbReference>
<evidence type="ECO:0000256" key="4">
    <source>
        <dbReference type="ARBA" id="ARBA00023212"/>
    </source>
</evidence>